<evidence type="ECO:0000256" key="2">
    <source>
        <dbReference type="ARBA" id="ARBA00006597"/>
    </source>
</evidence>
<reference evidence="14 15" key="1">
    <citation type="journal article" date="2019" name="Int. J. Syst. Evol. Microbiol.">
        <title>The Global Catalogue of Microorganisms (GCM) 10K type strain sequencing project: providing services to taxonomists for standard genome sequencing and annotation.</title>
        <authorList>
            <consortium name="The Broad Institute Genomics Platform"/>
            <consortium name="The Broad Institute Genome Sequencing Center for Infectious Disease"/>
            <person name="Wu L."/>
            <person name="Ma J."/>
        </authorList>
    </citation>
    <scope>NUCLEOTIDE SEQUENCE [LARGE SCALE GENOMIC DNA]</scope>
    <source>
        <strain evidence="14 15">JCM 14306</strain>
    </source>
</reference>
<comment type="function">
    <text evidence="12">Acts as a transcriptional regulator. Probably redox-responsive. The apo- but not holo-form probably binds DNA.</text>
</comment>
<keyword evidence="8 12" id="KW-0805">Transcription regulation</keyword>
<gene>
    <name evidence="12" type="primary">whiB</name>
    <name evidence="14" type="ORF">GCM10009744_29060</name>
</gene>
<keyword evidence="3 12" id="KW-0004">4Fe-4S</keyword>
<comment type="cofactor">
    <cofactor evidence="12">
        <name>[4Fe-4S] cluster</name>
        <dbReference type="ChEBI" id="CHEBI:49883"/>
    </cofactor>
    <text evidence="12">Binds 1 [4Fe-4S] cluster per subunit. Following nitrosylation of the [4Fe-4S] cluster binds 1 [4Fe-8(NO)] cluster per subunit.</text>
</comment>
<sequence length="146" mass="15997">MCEGVWGGLFAGTLTDAAVMQTAAVIPDQPEVSVDGSVFPDRLMSRRKPPAGAVTKGPDGLPDPLMENWEWQDEAACRDVNPELFFAAESERGLRKHAREMLAKSLCGTCPVQRECRNHAVMVGETYGVWGGTTEEEREPALHGRR</sequence>
<evidence type="ECO:0000256" key="3">
    <source>
        <dbReference type="ARBA" id="ARBA00022485"/>
    </source>
</evidence>
<accession>A0ABN2FAG9</accession>
<comment type="PTM">
    <text evidence="12">The Fe-S cluster can be nitrosylated by nitric oxide (NO).</text>
</comment>
<organism evidence="14 15">
    <name type="scientific">Kribbella alba</name>
    <dbReference type="NCBI Taxonomy" id="190197"/>
    <lineage>
        <taxon>Bacteria</taxon>
        <taxon>Bacillati</taxon>
        <taxon>Actinomycetota</taxon>
        <taxon>Actinomycetes</taxon>
        <taxon>Propionibacteriales</taxon>
        <taxon>Kribbellaceae</taxon>
        <taxon>Kribbella</taxon>
    </lineage>
</organism>
<feature type="binding site" evidence="12">
    <location>
        <position position="110"/>
    </location>
    <ligand>
        <name>[4Fe-4S] cluster</name>
        <dbReference type="ChEBI" id="CHEBI:49883"/>
    </ligand>
</feature>
<protein>
    <recommendedName>
        <fullName evidence="12">Transcriptional regulator WhiB</fullName>
    </recommendedName>
</protein>
<keyword evidence="15" id="KW-1185">Reference proteome</keyword>
<dbReference type="PANTHER" id="PTHR38839">
    <property type="entry name" value="TRANSCRIPTIONAL REGULATOR WHID-RELATED"/>
    <property type="match status" value="1"/>
</dbReference>
<keyword evidence="10 12" id="KW-1015">Disulfide bond</keyword>
<keyword evidence="6 12" id="KW-0408">Iron</keyword>
<evidence type="ECO:0000256" key="4">
    <source>
        <dbReference type="ARBA" id="ARBA00022490"/>
    </source>
</evidence>
<dbReference type="Proteomes" id="UP001501319">
    <property type="component" value="Unassembled WGS sequence"/>
</dbReference>
<feature type="binding site" evidence="12">
    <location>
        <position position="107"/>
    </location>
    <ligand>
        <name>[4Fe-4S] cluster</name>
        <dbReference type="ChEBI" id="CHEBI:49883"/>
    </ligand>
</feature>
<dbReference type="PROSITE" id="PS51674">
    <property type="entry name" value="4FE4S_WBL"/>
    <property type="match status" value="1"/>
</dbReference>
<comment type="subcellular location">
    <subcellularLocation>
        <location evidence="1 12">Cytoplasm</location>
    </subcellularLocation>
</comment>
<name>A0ABN2FAG9_9ACTN</name>
<keyword evidence="7 12" id="KW-0411">Iron-sulfur</keyword>
<evidence type="ECO:0000313" key="15">
    <source>
        <dbReference type="Proteomes" id="UP001501319"/>
    </source>
</evidence>
<keyword evidence="9 12" id="KW-0238">DNA-binding</keyword>
<feature type="domain" description="4Fe-4S Wbl-type" evidence="13">
    <location>
        <begin position="76"/>
        <end position="140"/>
    </location>
</feature>
<comment type="PTM">
    <text evidence="12">Upon Fe-S cluster removal intramolecular disulfide bonds are formed.</text>
</comment>
<evidence type="ECO:0000256" key="8">
    <source>
        <dbReference type="ARBA" id="ARBA00023015"/>
    </source>
</evidence>
<comment type="similarity">
    <text evidence="2 12">Belongs to the WhiB family.</text>
</comment>
<feature type="binding site" evidence="12">
    <location>
        <position position="77"/>
    </location>
    <ligand>
        <name>[4Fe-4S] cluster</name>
        <dbReference type="ChEBI" id="CHEBI:49883"/>
    </ligand>
</feature>
<dbReference type="HAMAP" id="MF_01479">
    <property type="entry name" value="WhiB"/>
    <property type="match status" value="1"/>
</dbReference>
<comment type="caution">
    <text evidence="14">The sequence shown here is derived from an EMBL/GenBank/DDBJ whole genome shotgun (WGS) entry which is preliminary data.</text>
</comment>
<evidence type="ECO:0000256" key="5">
    <source>
        <dbReference type="ARBA" id="ARBA00022723"/>
    </source>
</evidence>
<dbReference type="InterPro" id="IPR003482">
    <property type="entry name" value="Whib"/>
</dbReference>
<evidence type="ECO:0000256" key="7">
    <source>
        <dbReference type="ARBA" id="ARBA00023014"/>
    </source>
</evidence>
<dbReference type="PANTHER" id="PTHR38839:SF5">
    <property type="entry name" value="TRANSCRIPTIONAL REGULATOR WHID"/>
    <property type="match status" value="1"/>
</dbReference>
<dbReference type="Pfam" id="PF02467">
    <property type="entry name" value="Whib"/>
    <property type="match status" value="1"/>
</dbReference>
<evidence type="ECO:0000256" key="12">
    <source>
        <dbReference type="HAMAP-Rule" id="MF_01479"/>
    </source>
</evidence>
<evidence type="ECO:0000256" key="1">
    <source>
        <dbReference type="ARBA" id="ARBA00004496"/>
    </source>
</evidence>
<dbReference type="InterPro" id="IPR034768">
    <property type="entry name" value="4FE4S_WBL"/>
</dbReference>
<evidence type="ECO:0000259" key="13">
    <source>
        <dbReference type="PROSITE" id="PS51674"/>
    </source>
</evidence>
<feature type="binding site" evidence="12">
    <location>
        <position position="116"/>
    </location>
    <ligand>
        <name>[4Fe-4S] cluster</name>
        <dbReference type="ChEBI" id="CHEBI:49883"/>
    </ligand>
</feature>
<dbReference type="EMBL" id="BAAANE010000004">
    <property type="protein sequence ID" value="GAA1637930.1"/>
    <property type="molecule type" value="Genomic_DNA"/>
</dbReference>
<evidence type="ECO:0000256" key="11">
    <source>
        <dbReference type="ARBA" id="ARBA00023163"/>
    </source>
</evidence>
<evidence type="ECO:0000256" key="9">
    <source>
        <dbReference type="ARBA" id="ARBA00023125"/>
    </source>
</evidence>
<evidence type="ECO:0000256" key="6">
    <source>
        <dbReference type="ARBA" id="ARBA00023004"/>
    </source>
</evidence>
<evidence type="ECO:0000313" key="14">
    <source>
        <dbReference type="EMBL" id="GAA1637930.1"/>
    </source>
</evidence>
<keyword evidence="5 12" id="KW-0479">Metal-binding</keyword>
<evidence type="ECO:0000256" key="10">
    <source>
        <dbReference type="ARBA" id="ARBA00023157"/>
    </source>
</evidence>
<keyword evidence="4 12" id="KW-0963">Cytoplasm</keyword>
<proteinExistence type="inferred from homology"/>
<keyword evidence="11 12" id="KW-0804">Transcription</keyword>